<dbReference type="RefSeq" id="WP_165822905.1">
    <property type="nucleotide sequence ID" value="NZ_JACHVZ010000002.1"/>
</dbReference>
<dbReference type="Proteomes" id="UP000533533">
    <property type="component" value="Unassembled WGS sequence"/>
</dbReference>
<sequence>MTANRATLGKPHAPNARIAAACTAHANWPHYIAACRGTIPPLAAQRPRRAAMA</sequence>
<accession>A0ABR6FIN4</accession>
<organism evidence="1 2">
    <name type="scientific">Paraburkholderia silvatlantica</name>
    <dbReference type="NCBI Taxonomy" id="321895"/>
    <lineage>
        <taxon>Bacteria</taxon>
        <taxon>Pseudomonadati</taxon>
        <taxon>Pseudomonadota</taxon>
        <taxon>Betaproteobacteria</taxon>
        <taxon>Burkholderiales</taxon>
        <taxon>Burkholderiaceae</taxon>
        <taxon>Paraburkholderia</taxon>
    </lineage>
</organism>
<gene>
    <name evidence="1" type="ORF">FHX59_000806</name>
</gene>
<keyword evidence="2" id="KW-1185">Reference proteome</keyword>
<evidence type="ECO:0000313" key="1">
    <source>
        <dbReference type="EMBL" id="MBB2926399.1"/>
    </source>
</evidence>
<reference evidence="1 2" key="1">
    <citation type="submission" date="2020-08" db="EMBL/GenBank/DDBJ databases">
        <title>Genomic Encyclopedia of Type Strains, Phase IV (KMG-V): Genome sequencing to study the core and pangenomes of soil and plant-associated prokaryotes.</title>
        <authorList>
            <person name="Whitman W."/>
        </authorList>
    </citation>
    <scope>NUCLEOTIDE SEQUENCE [LARGE SCALE GENOMIC DNA]</scope>
    <source>
        <strain evidence="1 2">SRMrh-85</strain>
    </source>
</reference>
<comment type="caution">
    <text evidence="1">The sequence shown here is derived from an EMBL/GenBank/DDBJ whole genome shotgun (WGS) entry which is preliminary data.</text>
</comment>
<protein>
    <submittedName>
        <fullName evidence="1">Uncharacterized protein</fullName>
    </submittedName>
</protein>
<dbReference type="EMBL" id="JACHVZ010000002">
    <property type="protein sequence ID" value="MBB2926399.1"/>
    <property type="molecule type" value="Genomic_DNA"/>
</dbReference>
<name>A0ABR6FIN4_9BURK</name>
<proteinExistence type="predicted"/>
<evidence type="ECO:0000313" key="2">
    <source>
        <dbReference type="Proteomes" id="UP000533533"/>
    </source>
</evidence>